<evidence type="ECO:0000256" key="1">
    <source>
        <dbReference type="SAM" id="SignalP"/>
    </source>
</evidence>
<feature type="chain" id="PRO_5001801314" evidence="1">
    <location>
        <begin position="20"/>
        <end position="247"/>
    </location>
</feature>
<organism evidence="2 3">
    <name type="scientific">Flavobacterium reichenbachii</name>
    <dbReference type="NCBI Taxonomy" id="362418"/>
    <lineage>
        <taxon>Bacteria</taxon>
        <taxon>Pseudomonadati</taxon>
        <taxon>Bacteroidota</taxon>
        <taxon>Flavobacteriia</taxon>
        <taxon>Flavobacteriales</taxon>
        <taxon>Flavobacteriaceae</taxon>
        <taxon>Flavobacterium</taxon>
    </lineage>
</organism>
<dbReference type="RefSeq" id="WP_035683543.1">
    <property type="nucleotide sequence ID" value="NZ_JPRL01000001.1"/>
</dbReference>
<dbReference type="AlphaFoldDB" id="A0A085ZMZ9"/>
<accession>A0A085ZMZ9</accession>
<gene>
    <name evidence="2" type="ORF">IW19_09890</name>
</gene>
<dbReference type="eggNOG" id="ENOG5033FZK">
    <property type="taxonomic scope" value="Bacteria"/>
</dbReference>
<reference evidence="2 3" key="1">
    <citation type="submission" date="2014-07" db="EMBL/GenBank/DDBJ databases">
        <title>Genome of Flavobacterium reichenbachii LMG 25512.</title>
        <authorList>
            <person name="Stropko S.J."/>
            <person name="Pipes S.E."/>
            <person name="Newman J.D."/>
        </authorList>
    </citation>
    <scope>NUCLEOTIDE SEQUENCE [LARGE SCALE GENOMIC DNA]</scope>
    <source>
        <strain evidence="2 3">LMG 25512</strain>
    </source>
</reference>
<protein>
    <submittedName>
        <fullName evidence="2">Lipid A phosphoethanolamine transferase</fullName>
    </submittedName>
</protein>
<keyword evidence="1" id="KW-0732">Signal</keyword>
<feature type="signal peptide" evidence="1">
    <location>
        <begin position="1"/>
        <end position="19"/>
    </location>
</feature>
<comment type="caution">
    <text evidence="2">The sequence shown here is derived from an EMBL/GenBank/DDBJ whole genome shotgun (WGS) entry which is preliminary data.</text>
</comment>
<keyword evidence="3" id="KW-1185">Reference proteome</keyword>
<proteinExistence type="predicted"/>
<dbReference type="Proteomes" id="UP000028715">
    <property type="component" value="Unassembled WGS sequence"/>
</dbReference>
<dbReference type="OrthoDB" id="1372524at2"/>
<sequence length="247" mass="28056">MKKLQLIFISLLLHFAINAQETIESNSPYTAPRYHYFVNTVLVFNEYLDTDNGSFNTTQLRVLYPIGSKAWNLRFDLPLISANTNSENKTGIGDVGAGISYIPYREKNKAFAFRTRVYANTASDSNFGSGKWVIMPAAFFSSYLKNKKLLWITSIEYQISFAGSSERSDVSIIAYENLLLYSFGKNWISGDFAFRYNSILKGFQNNVFLEFGRKITATNLIYIHPSTAFGNKKTYNYGIEAGLLILF</sequence>
<dbReference type="STRING" id="362418.IW19_09890"/>
<dbReference type="EMBL" id="JPRL01000001">
    <property type="protein sequence ID" value="KFF05813.1"/>
    <property type="molecule type" value="Genomic_DNA"/>
</dbReference>
<name>A0A085ZMZ9_9FLAO</name>
<dbReference type="GO" id="GO:0016740">
    <property type="term" value="F:transferase activity"/>
    <property type="evidence" value="ECO:0007669"/>
    <property type="project" value="UniProtKB-KW"/>
</dbReference>
<evidence type="ECO:0000313" key="3">
    <source>
        <dbReference type="Proteomes" id="UP000028715"/>
    </source>
</evidence>
<keyword evidence="2" id="KW-0808">Transferase</keyword>
<evidence type="ECO:0000313" key="2">
    <source>
        <dbReference type="EMBL" id="KFF05813.1"/>
    </source>
</evidence>